<proteinExistence type="predicted"/>
<dbReference type="GO" id="GO:0008641">
    <property type="term" value="F:ubiquitin-like modifier activating enzyme activity"/>
    <property type="evidence" value="ECO:0007669"/>
    <property type="project" value="InterPro"/>
</dbReference>
<dbReference type="NCBIfam" id="NF006077">
    <property type="entry name" value="PRK08223.1"/>
    <property type="match status" value="1"/>
</dbReference>
<dbReference type="GO" id="GO:0016779">
    <property type="term" value="F:nucleotidyltransferase activity"/>
    <property type="evidence" value="ECO:0007669"/>
    <property type="project" value="UniProtKB-KW"/>
</dbReference>
<sequence>MLFDYGEAFSRNLGWVTEAEQSTLQRKRVAIAGLGGVGGSHLLTLTRLGIGAFTLADFDRFDVANFNRQAGAMISTVSQPKLDVMQRMALDINPQLDIRPFPQGISNADLDDFLTGVDLYVDSLDFFAFDIRRAIFAACQHRGIPAITAAPLGMGTAFLAFLPGSMSFDDYFQMAGQSDLEQALRFLLGLAPSMLHMGYLADYSRVRLDLKKGPSTVMACQLCAGVAATEALKILLNRGKVVAAPRGIHYDAYRQKLRHTWLPGGNRHPLQQLKLAIMRRILRKKLAMAPA</sequence>
<dbReference type="Proteomes" id="UP000587991">
    <property type="component" value="Unassembled WGS sequence"/>
</dbReference>
<dbReference type="RefSeq" id="WP_168877241.1">
    <property type="nucleotide sequence ID" value="NZ_JABAIM010000002.1"/>
</dbReference>
<dbReference type="InterPro" id="IPR045886">
    <property type="entry name" value="ThiF/MoeB/HesA"/>
</dbReference>
<evidence type="ECO:0000313" key="2">
    <source>
        <dbReference type="EMBL" id="NLR75586.1"/>
    </source>
</evidence>
<keyword evidence="3" id="KW-1185">Reference proteome</keyword>
<dbReference type="SUPFAM" id="SSF69572">
    <property type="entry name" value="Activating enzymes of the ubiquitin-like proteins"/>
    <property type="match status" value="1"/>
</dbReference>
<dbReference type="GO" id="GO:0061504">
    <property type="term" value="P:cyclic threonylcarbamoyladenosine biosynthetic process"/>
    <property type="evidence" value="ECO:0007669"/>
    <property type="project" value="TreeGrafter"/>
</dbReference>
<dbReference type="Gene3D" id="3.40.50.720">
    <property type="entry name" value="NAD(P)-binding Rossmann-like Domain"/>
    <property type="match status" value="1"/>
</dbReference>
<dbReference type="InterPro" id="IPR035985">
    <property type="entry name" value="Ubiquitin-activating_enz"/>
</dbReference>
<evidence type="ECO:0000313" key="3">
    <source>
        <dbReference type="Proteomes" id="UP000587991"/>
    </source>
</evidence>
<name>A0A847SDS2_9NEIS</name>
<dbReference type="AlphaFoldDB" id="A0A847SDS2"/>
<dbReference type="InterPro" id="IPR000594">
    <property type="entry name" value="ThiF_NAD_FAD-bd"/>
</dbReference>
<reference evidence="2 3" key="1">
    <citation type="submission" date="2020-04" db="EMBL/GenBank/DDBJ databases">
        <title>Draft genome of Leeia sp. IMCC25680.</title>
        <authorList>
            <person name="Song J."/>
            <person name="Cho J.-C."/>
        </authorList>
    </citation>
    <scope>NUCLEOTIDE SEQUENCE [LARGE SCALE GENOMIC DNA]</scope>
    <source>
        <strain evidence="2 3">IMCC25680</strain>
    </source>
</reference>
<keyword evidence="2" id="KW-0808">Transferase</keyword>
<dbReference type="CDD" id="cd01483">
    <property type="entry name" value="E1_enzyme_family"/>
    <property type="match status" value="1"/>
</dbReference>
<keyword evidence="2" id="KW-0548">Nucleotidyltransferase</keyword>
<evidence type="ECO:0000259" key="1">
    <source>
        <dbReference type="Pfam" id="PF00899"/>
    </source>
</evidence>
<protein>
    <submittedName>
        <fullName evidence="2">ThiF family adenylyltransferase</fullName>
    </submittedName>
</protein>
<feature type="domain" description="THIF-type NAD/FAD binding fold" evidence="1">
    <location>
        <begin position="10"/>
        <end position="258"/>
    </location>
</feature>
<organism evidence="2 3">
    <name type="scientific">Leeia aquatica</name>
    <dbReference type="NCBI Taxonomy" id="2725557"/>
    <lineage>
        <taxon>Bacteria</taxon>
        <taxon>Pseudomonadati</taxon>
        <taxon>Pseudomonadota</taxon>
        <taxon>Betaproteobacteria</taxon>
        <taxon>Neisseriales</taxon>
        <taxon>Leeiaceae</taxon>
        <taxon>Leeia</taxon>
    </lineage>
</organism>
<dbReference type="Pfam" id="PF00899">
    <property type="entry name" value="ThiF"/>
    <property type="match status" value="1"/>
</dbReference>
<dbReference type="PANTHER" id="PTHR43267:SF1">
    <property type="entry name" value="TRNA THREONYLCARBAMOYLADENOSINE DEHYDRATASE"/>
    <property type="match status" value="1"/>
</dbReference>
<comment type="caution">
    <text evidence="2">The sequence shown here is derived from an EMBL/GenBank/DDBJ whole genome shotgun (WGS) entry which is preliminary data.</text>
</comment>
<dbReference type="EMBL" id="JABAIM010000002">
    <property type="protein sequence ID" value="NLR75586.1"/>
    <property type="molecule type" value="Genomic_DNA"/>
</dbReference>
<gene>
    <name evidence="2" type="ORF">HF682_10480</name>
</gene>
<accession>A0A847SDS2</accession>
<dbReference type="PANTHER" id="PTHR43267">
    <property type="entry name" value="TRNA THREONYLCARBAMOYLADENOSINE DEHYDRATASE"/>
    <property type="match status" value="1"/>
</dbReference>
<dbReference type="GO" id="GO:0061503">
    <property type="term" value="F:tRNA threonylcarbamoyladenosine dehydratase"/>
    <property type="evidence" value="ECO:0007669"/>
    <property type="project" value="TreeGrafter"/>
</dbReference>